<dbReference type="AlphaFoldDB" id="A0A645ESK2"/>
<comment type="caution">
    <text evidence="2">The sequence shown here is derived from an EMBL/GenBank/DDBJ whole genome shotgun (WGS) entry which is preliminary data.</text>
</comment>
<proteinExistence type="predicted"/>
<feature type="region of interest" description="Disordered" evidence="1">
    <location>
        <begin position="40"/>
        <end position="63"/>
    </location>
</feature>
<sequence length="63" mass="6775">MDGLWQYDMDKSFYPAESHGNTGFCLTSVDTFDGSSEHFGNISGKIHGKGDDGNGDSADIERG</sequence>
<reference evidence="2" key="1">
    <citation type="submission" date="2019-08" db="EMBL/GenBank/DDBJ databases">
        <authorList>
            <person name="Kucharzyk K."/>
            <person name="Murdoch R.W."/>
            <person name="Higgins S."/>
            <person name="Loffler F."/>
        </authorList>
    </citation>
    <scope>NUCLEOTIDE SEQUENCE</scope>
</reference>
<dbReference type="EMBL" id="VSSQ01050910">
    <property type="protein sequence ID" value="MPN04998.1"/>
    <property type="molecule type" value="Genomic_DNA"/>
</dbReference>
<gene>
    <name evidence="2" type="ORF">SDC9_152247</name>
</gene>
<accession>A0A645ESK2</accession>
<evidence type="ECO:0000256" key="1">
    <source>
        <dbReference type="SAM" id="MobiDB-lite"/>
    </source>
</evidence>
<organism evidence="2">
    <name type="scientific">bioreactor metagenome</name>
    <dbReference type="NCBI Taxonomy" id="1076179"/>
    <lineage>
        <taxon>unclassified sequences</taxon>
        <taxon>metagenomes</taxon>
        <taxon>ecological metagenomes</taxon>
    </lineage>
</organism>
<protein>
    <submittedName>
        <fullName evidence="2">Uncharacterized protein</fullName>
    </submittedName>
</protein>
<name>A0A645ESK2_9ZZZZ</name>
<evidence type="ECO:0000313" key="2">
    <source>
        <dbReference type="EMBL" id="MPN04998.1"/>
    </source>
</evidence>